<evidence type="ECO:0000313" key="3">
    <source>
        <dbReference type="EMBL" id="TDD21180.1"/>
    </source>
</evidence>
<dbReference type="AlphaFoldDB" id="A0A4R4WU67"/>
<comment type="caution">
    <text evidence="3">The sequence shown here is derived from an EMBL/GenBank/DDBJ whole genome shotgun (WGS) entry which is preliminary data.</text>
</comment>
<protein>
    <recommendedName>
        <fullName evidence="2">Condensation domain-containing protein</fullName>
    </recommendedName>
</protein>
<dbReference type="PANTHER" id="PTHR45398:SF1">
    <property type="entry name" value="ENZYME, PUTATIVE (JCVI)-RELATED"/>
    <property type="match status" value="1"/>
</dbReference>
<reference evidence="3 4" key="1">
    <citation type="submission" date="2019-03" db="EMBL/GenBank/DDBJ databases">
        <title>Draft genome sequences of novel Actinobacteria.</title>
        <authorList>
            <person name="Sahin N."/>
            <person name="Ay H."/>
            <person name="Saygin H."/>
        </authorList>
    </citation>
    <scope>NUCLEOTIDE SEQUENCE [LARGE SCALE GENOMIC DNA]</scope>
    <source>
        <strain evidence="3 4">KC712</strain>
    </source>
</reference>
<dbReference type="GO" id="GO:0003824">
    <property type="term" value="F:catalytic activity"/>
    <property type="evidence" value="ECO:0007669"/>
    <property type="project" value="InterPro"/>
</dbReference>
<evidence type="ECO:0000313" key="4">
    <source>
        <dbReference type="Proteomes" id="UP000294543"/>
    </source>
</evidence>
<dbReference type="Gene3D" id="3.30.559.10">
    <property type="entry name" value="Chloramphenicol acetyltransferase-like domain"/>
    <property type="match status" value="1"/>
</dbReference>
<dbReference type="InterPro" id="IPR001242">
    <property type="entry name" value="Condensation_dom"/>
</dbReference>
<feature type="domain" description="Condensation" evidence="2">
    <location>
        <begin position="13"/>
        <end position="267"/>
    </location>
</feature>
<dbReference type="Pfam" id="PF00668">
    <property type="entry name" value="Condensation"/>
    <property type="match status" value="1"/>
</dbReference>
<gene>
    <name evidence="3" type="ORF">E1294_15820</name>
</gene>
<dbReference type="GO" id="GO:0008610">
    <property type="term" value="P:lipid biosynthetic process"/>
    <property type="evidence" value="ECO:0007669"/>
    <property type="project" value="UniProtKB-ARBA"/>
</dbReference>
<feature type="region of interest" description="Disordered" evidence="1">
    <location>
        <begin position="270"/>
        <end position="303"/>
    </location>
</feature>
<name>A0A4R4WU67_9ACTN</name>
<feature type="compositionally biased region" description="Gly residues" evidence="1">
    <location>
        <begin position="270"/>
        <end position="296"/>
    </location>
</feature>
<feature type="non-terminal residue" evidence="3">
    <location>
        <position position="303"/>
    </location>
</feature>
<sequence length="303" mass="31510">MDGNRETHMTHRQETLPASFAQQGIWIGARMGAGPAYHMPLVLWLDGDLDVAAMVAACADVVARHPVLATTVAENRDGLRLAVAAQPSVTVADLPGRSPDALDQLVRDEIARPFDLEKGPTARFTLVPAGPERHLLLFVAHHLVFDGISKDILVRDLARCYAARRDGDDPRLRPLSFAEVAAAEHERVAGALAGATDFWARRRAEPAGIVLPGPLRPAARFGAGVEIDAGIDHELGGHAAEVARAAGATTFEVLLAAVHALLFRYGSGGGTGSGPEGDPGNGTESGTGGGAGGRAEGGAESRA</sequence>
<evidence type="ECO:0000256" key="1">
    <source>
        <dbReference type="SAM" id="MobiDB-lite"/>
    </source>
</evidence>
<accession>A0A4R4WU67</accession>
<proteinExistence type="predicted"/>
<organism evidence="3 4">
    <name type="scientific">Nonomuraea diastatica</name>
    <dbReference type="NCBI Taxonomy" id="1848329"/>
    <lineage>
        <taxon>Bacteria</taxon>
        <taxon>Bacillati</taxon>
        <taxon>Actinomycetota</taxon>
        <taxon>Actinomycetes</taxon>
        <taxon>Streptosporangiales</taxon>
        <taxon>Streptosporangiaceae</taxon>
        <taxon>Nonomuraea</taxon>
    </lineage>
</organism>
<dbReference type="SUPFAM" id="SSF52777">
    <property type="entry name" value="CoA-dependent acyltransferases"/>
    <property type="match status" value="2"/>
</dbReference>
<dbReference type="InterPro" id="IPR023213">
    <property type="entry name" value="CAT-like_dom_sf"/>
</dbReference>
<dbReference type="EMBL" id="SMKP01000038">
    <property type="protein sequence ID" value="TDD21180.1"/>
    <property type="molecule type" value="Genomic_DNA"/>
</dbReference>
<dbReference type="Gene3D" id="3.30.559.30">
    <property type="entry name" value="Nonribosomal peptide synthetase, condensation domain"/>
    <property type="match status" value="1"/>
</dbReference>
<dbReference type="Proteomes" id="UP000294543">
    <property type="component" value="Unassembled WGS sequence"/>
</dbReference>
<evidence type="ECO:0000259" key="2">
    <source>
        <dbReference type="Pfam" id="PF00668"/>
    </source>
</evidence>
<dbReference type="PANTHER" id="PTHR45398">
    <property type="match status" value="1"/>
</dbReference>
<keyword evidence="4" id="KW-1185">Reference proteome</keyword>